<accession>A0A1I0CYD7</accession>
<feature type="transmembrane region" description="Helical" evidence="1">
    <location>
        <begin position="594"/>
        <end position="613"/>
    </location>
</feature>
<name>A0A1I0CYD7_9FIRM</name>
<dbReference type="RefSeq" id="WP_083378774.1">
    <property type="nucleotide sequence ID" value="NZ_FOIL01000009.1"/>
</dbReference>
<feature type="transmembrane region" description="Helical" evidence="1">
    <location>
        <begin position="528"/>
        <end position="549"/>
    </location>
</feature>
<dbReference type="OrthoDB" id="2603533at2"/>
<keyword evidence="1" id="KW-0472">Membrane</keyword>
<feature type="transmembrane region" description="Helical" evidence="1">
    <location>
        <begin position="416"/>
        <end position="434"/>
    </location>
</feature>
<feature type="transmembrane region" description="Helical" evidence="1">
    <location>
        <begin position="287"/>
        <end position="310"/>
    </location>
</feature>
<feature type="transmembrane region" description="Helical" evidence="1">
    <location>
        <begin position="31"/>
        <end position="51"/>
    </location>
</feature>
<feature type="transmembrane region" description="Helical" evidence="1">
    <location>
        <begin position="94"/>
        <end position="110"/>
    </location>
</feature>
<evidence type="ECO:0000313" key="3">
    <source>
        <dbReference type="Proteomes" id="UP000199820"/>
    </source>
</evidence>
<feature type="transmembrane region" description="Helical" evidence="1">
    <location>
        <begin position="353"/>
        <end position="373"/>
    </location>
</feature>
<protein>
    <recommendedName>
        <fullName evidence="4">Chlor_Arch_YYY domain-containing protein</fullName>
    </recommendedName>
</protein>
<evidence type="ECO:0008006" key="4">
    <source>
        <dbReference type="Google" id="ProtNLM"/>
    </source>
</evidence>
<feature type="transmembrane region" description="Helical" evidence="1">
    <location>
        <begin position="394"/>
        <end position="410"/>
    </location>
</feature>
<evidence type="ECO:0000256" key="1">
    <source>
        <dbReference type="SAM" id="Phobius"/>
    </source>
</evidence>
<dbReference type="EMBL" id="FOIL01000009">
    <property type="protein sequence ID" value="SET24875.1"/>
    <property type="molecule type" value="Genomic_DNA"/>
</dbReference>
<feature type="transmembrane region" description="Helical" evidence="1">
    <location>
        <begin position="228"/>
        <end position="246"/>
    </location>
</feature>
<reference evidence="3" key="1">
    <citation type="submission" date="2016-10" db="EMBL/GenBank/DDBJ databases">
        <authorList>
            <person name="Varghese N."/>
            <person name="Submissions S."/>
        </authorList>
    </citation>
    <scope>NUCLEOTIDE SEQUENCE [LARGE SCALE GENOMIC DNA]</scope>
    <source>
        <strain evidence="3">KH1P1</strain>
    </source>
</reference>
<keyword evidence="3" id="KW-1185">Reference proteome</keyword>
<feature type="transmembrane region" description="Helical" evidence="1">
    <location>
        <begin position="152"/>
        <end position="171"/>
    </location>
</feature>
<dbReference type="AlphaFoldDB" id="A0A1I0CYD7"/>
<proteinExistence type="predicted"/>
<dbReference type="eggNOG" id="ENOG502Z9QS">
    <property type="taxonomic scope" value="Bacteria"/>
</dbReference>
<feature type="transmembrane region" description="Helical" evidence="1">
    <location>
        <begin position="322"/>
        <end position="341"/>
    </location>
</feature>
<dbReference type="Proteomes" id="UP000199820">
    <property type="component" value="Unassembled WGS sequence"/>
</dbReference>
<feature type="transmembrane region" description="Helical" evidence="1">
    <location>
        <begin position="57"/>
        <end position="82"/>
    </location>
</feature>
<feature type="transmembrane region" description="Helical" evidence="1">
    <location>
        <begin position="570"/>
        <end position="588"/>
    </location>
</feature>
<sequence>MRTETIPDGDRKKTDTTAITQKGAMMEKQKLTGAVLFLTAFLGIVLPSYALYGPDGIAAAVIRTPAVFSEIGQLLVLAAAYTLAAVRFREKRKFLLAVGAISLIWLYLHVVLLPVLLSGLYFADMILIGRLIRRRVRNGSEEAGFRPERTGVDLVFGVSAIITLFCLLSAVHAAYLPVLRGAAAALGIFAAILQRKDLAAMFGRGNSAPVKGEKRHRLRREYLPRPEFLFCLWILMLQAARINITLDYDTLWYGMRSQYVLLVDGSIYQDPGLVGMVYVYSKGFETLMLPLSGLASHSYHLCISLWFLAAGLQETVRIAKKLAGARMAVAAALFTAATPAITNMGLAGKPDIITWYVQLLMIGFFFRYLSSGYEAKTEGASPERKYLRPRRKRMDAFWLLMTGAAYLLTLSLKPSALVFSTAMMGMMAVFLILTGKLDLRAKKREWAALLLPAAALTGIWMRTWLITGMPVTSVFTSIFAKLGFELKYPFKVTALPESYQTDPAWIVLLRRLFHILIYPHGKDMNHVAIAWATALPVLFLVIIFYSVLFRKPDRRFPGMRTGLLHRAYHVIFWPVLLCSMVSLCMLYQIDGNYYMLLCSMIIFWVSIALRKLVGTGLIPQIRMAVLPMLLFAALVTVTTNWSMREGLTPVKLLNKGRENQLSEEFERMKSRGSENIWYILAKDPSTRCIAFGEHPYVLQFPCVMQAYKDITKPWGNVDLVLTPESFEEYMEYAETDYVFAEREYFSSDEEEWNLMILRGLIRSGCLDDLIFENGNCLMKRVKEHVSPEKAEENLQAFDANIVKKAPKEDENRRNEKQ</sequence>
<feature type="transmembrane region" description="Helical" evidence="1">
    <location>
        <begin position="446"/>
        <end position="465"/>
    </location>
</feature>
<keyword evidence="1" id="KW-0812">Transmembrane</keyword>
<feature type="transmembrane region" description="Helical" evidence="1">
    <location>
        <begin position="625"/>
        <end position="643"/>
    </location>
</feature>
<evidence type="ECO:0000313" key="2">
    <source>
        <dbReference type="EMBL" id="SET24875.1"/>
    </source>
</evidence>
<gene>
    <name evidence="2" type="ORF">SAMN04487771_100932</name>
</gene>
<organism evidence="2 3">
    <name type="scientific">[Clostridium] aminophilum</name>
    <dbReference type="NCBI Taxonomy" id="1526"/>
    <lineage>
        <taxon>Bacteria</taxon>
        <taxon>Bacillati</taxon>
        <taxon>Bacillota</taxon>
        <taxon>Clostridia</taxon>
        <taxon>Lachnospirales</taxon>
        <taxon>Lachnospiraceae</taxon>
    </lineage>
</organism>
<dbReference type="STRING" id="1526.SAMN02910262_01417"/>
<keyword evidence="1" id="KW-1133">Transmembrane helix</keyword>